<evidence type="ECO:0000313" key="9">
    <source>
        <dbReference type="EMBL" id="AIU31743.1"/>
    </source>
</evidence>
<feature type="transmembrane region" description="Helical" evidence="8">
    <location>
        <begin position="235"/>
        <end position="254"/>
    </location>
</feature>
<evidence type="ECO:0000256" key="3">
    <source>
        <dbReference type="ARBA" id="ARBA00022448"/>
    </source>
</evidence>
<evidence type="ECO:0000256" key="6">
    <source>
        <dbReference type="ARBA" id="ARBA00023136"/>
    </source>
</evidence>
<accession>A0ABM5RPT2</accession>
<gene>
    <name evidence="9" type="primary">glpF</name>
    <name evidence="9" type="ORF">CulFRC11_0138</name>
</gene>
<evidence type="ECO:0000313" key="10">
    <source>
        <dbReference type="Proteomes" id="UP000029910"/>
    </source>
</evidence>
<organism evidence="9 10">
    <name type="scientific">Corynebacterium ramonii</name>
    <dbReference type="NCBI Taxonomy" id="3026968"/>
    <lineage>
        <taxon>Bacteria</taxon>
        <taxon>Bacillati</taxon>
        <taxon>Actinomycetota</taxon>
        <taxon>Actinomycetes</taxon>
        <taxon>Mycobacteriales</taxon>
        <taxon>Corynebacteriaceae</taxon>
        <taxon>Corynebacterium</taxon>
    </lineage>
</organism>
<dbReference type="Gene3D" id="1.20.1080.10">
    <property type="entry name" value="Glycerol uptake facilitator protein"/>
    <property type="match status" value="1"/>
</dbReference>
<dbReference type="PANTHER" id="PTHR43829">
    <property type="entry name" value="AQUAPORIN OR AQUAGLYCEROPORIN RELATED"/>
    <property type="match status" value="1"/>
</dbReference>
<evidence type="ECO:0000256" key="2">
    <source>
        <dbReference type="ARBA" id="ARBA00006175"/>
    </source>
</evidence>
<feature type="transmembrane region" description="Helical" evidence="8">
    <location>
        <begin position="102"/>
        <end position="122"/>
    </location>
</feature>
<dbReference type="InterPro" id="IPR050363">
    <property type="entry name" value="MIP/Aquaporin"/>
</dbReference>
<evidence type="ECO:0000256" key="7">
    <source>
        <dbReference type="RuleBase" id="RU000477"/>
    </source>
</evidence>
<dbReference type="PRINTS" id="PR00783">
    <property type="entry name" value="MINTRINSICP"/>
</dbReference>
<dbReference type="Pfam" id="PF00230">
    <property type="entry name" value="MIP"/>
    <property type="match status" value="1"/>
</dbReference>
<feature type="transmembrane region" description="Helical" evidence="8">
    <location>
        <begin position="22"/>
        <end position="44"/>
    </location>
</feature>
<evidence type="ECO:0000256" key="5">
    <source>
        <dbReference type="ARBA" id="ARBA00022989"/>
    </source>
</evidence>
<evidence type="ECO:0000256" key="4">
    <source>
        <dbReference type="ARBA" id="ARBA00022692"/>
    </source>
</evidence>
<evidence type="ECO:0000256" key="1">
    <source>
        <dbReference type="ARBA" id="ARBA00004141"/>
    </source>
</evidence>
<comment type="similarity">
    <text evidence="2 7">Belongs to the MIP/aquaporin (TC 1.A.8) family.</text>
</comment>
<protein>
    <submittedName>
        <fullName evidence="9">Glycerol uptake facilitator protein</fullName>
    </submittedName>
</protein>
<name>A0ABM5RPT2_9CORY</name>
<keyword evidence="3 7" id="KW-0813">Transport</keyword>
<sequence>MSYSVRSLVTYYQRTKMTGVEYLYWEFFGTTILLLMGNGICALVTLRTSAGRNAGWLAIAFGWGLAVFAGASIADPSGGHLNPAVTLMLAIKGSVAWNLVPWYFAGQLLGGIFGAFLCWAAFKQLFDANNYDEDGNPGGNKTTGGIFFTNPAHPNNFWNAVTEFIATFVLLAFIAFGPSGDVGPLKYFAVAFIVISIGLSLGSPTAYAINPARDLGPRIAYAFILPIKDKGSANWSYAWVPIVAPMLAAIAAGLL</sequence>
<keyword evidence="10" id="KW-1185">Reference proteome</keyword>
<keyword evidence="5 8" id="KW-1133">Transmembrane helix</keyword>
<evidence type="ECO:0000256" key="8">
    <source>
        <dbReference type="SAM" id="Phobius"/>
    </source>
</evidence>
<comment type="subcellular location">
    <subcellularLocation>
        <location evidence="1">Membrane</location>
        <topology evidence="1">Multi-pass membrane protein</topology>
    </subcellularLocation>
</comment>
<keyword evidence="6 8" id="KW-0472">Membrane</keyword>
<feature type="transmembrane region" description="Helical" evidence="8">
    <location>
        <begin position="157"/>
        <end position="176"/>
    </location>
</feature>
<dbReference type="InterPro" id="IPR000425">
    <property type="entry name" value="MIP"/>
</dbReference>
<dbReference type="EMBL" id="CP009622">
    <property type="protein sequence ID" value="AIU31743.1"/>
    <property type="molecule type" value="Genomic_DNA"/>
</dbReference>
<reference evidence="9 10" key="1">
    <citation type="journal article" date="2015" name="Genome Announc.">
        <title>Genome Sequence of Corynebacterium ulcerans Strain FRC11.</title>
        <authorList>
            <person name="Benevides Lde J."/>
            <person name="Viana M.V."/>
            <person name="Mariano D.C."/>
            <person name="Rocha Fde S."/>
            <person name="Bagano P.C."/>
            <person name="Folador E.L."/>
            <person name="Pereira F.L."/>
            <person name="Dorella F.A."/>
            <person name="Leal C.A."/>
            <person name="Carvalho A.F."/>
            <person name="Soares Sde C."/>
            <person name="Carneiro A."/>
            <person name="Ramos R."/>
            <person name="Badell-Ocando E."/>
            <person name="Guiso N."/>
            <person name="Silva A."/>
            <person name="Figueiredo H."/>
            <person name="Azevedo V."/>
            <person name="Guimaraes L.C."/>
        </authorList>
    </citation>
    <scope>NUCLEOTIDE SEQUENCE [LARGE SCALE GENOMIC DNA]</scope>
    <source>
        <strain evidence="10">FRC0011</strain>
    </source>
</reference>
<dbReference type="SUPFAM" id="SSF81338">
    <property type="entry name" value="Aquaporin-like"/>
    <property type="match status" value="1"/>
</dbReference>
<dbReference type="PANTHER" id="PTHR43829:SF9">
    <property type="entry name" value="AQUAPORIN-9"/>
    <property type="match status" value="1"/>
</dbReference>
<feature type="transmembrane region" description="Helical" evidence="8">
    <location>
        <begin position="188"/>
        <end position="209"/>
    </location>
</feature>
<feature type="transmembrane region" description="Helical" evidence="8">
    <location>
        <begin position="56"/>
        <end position="74"/>
    </location>
</feature>
<dbReference type="InterPro" id="IPR023271">
    <property type="entry name" value="Aquaporin-like"/>
</dbReference>
<proteinExistence type="inferred from homology"/>
<keyword evidence="4 7" id="KW-0812">Transmembrane</keyword>
<dbReference type="Proteomes" id="UP000029910">
    <property type="component" value="Chromosome"/>
</dbReference>